<name>A0A1H0K054_9BACT</name>
<proteinExistence type="inferred from homology"/>
<keyword evidence="3" id="KW-0813">Transport</keyword>
<keyword evidence="5" id="KW-0812">Transmembrane</keyword>
<evidence type="ECO:0000256" key="6">
    <source>
        <dbReference type="ARBA" id="ARBA00023136"/>
    </source>
</evidence>
<dbReference type="GO" id="GO:1990281">
    <property type="term" value="C:efflux pump complex"/>
    <property type="evidence" value="ECO:0007669"/>
    <property type="project" value="TreeGrafter"/>
</dbReference>
<evidence type="ECO:0000256" key="3">
    <source>
        <dbReference type="ARBA" id="ARBA00022448"/>
    </source>
</evidence>
<dbReference type="SUPFAM" id="SSF56954">
    <property type="entry name" value="Outer membrane efflux proteins (OEP)"/>
    <property type="match status" value="1"/>
</dbReference>
<evidence type="ECO:0000313" key="8">
    <source>
        <dbReference type="EMBL" id="SDO49230.1"/>
    </source>
</evidence>
<dbReference type="InterPro" id="IPR003423">
    <property type="entry name" value="OMP_efflux"/>
</dbReference>
<dbReference type="AlphaFoldDB" id="A0A1H0K054"/>
<dbReference type="GO" id="GO:0015288">
    <property type="term" value="F:porin activity"/>
    <property type="evidence" value="ECO:0007669"/>
    <property type="project" value="TreeGrafter"/>
</dbReference>
<evidence type="ECO:0000256" key="5">
    <source>
        <dbReference type="ARBA" id="ARBA00022692"/>
    </source>
</evidence>
<gene>
    <name evidence="8" type="ORF">SAMN05660330_00389</name>
</gene>
<organism evidence="8 9">
    <name type="scientific">Desulforhopalus singaporensis</name>
    <dbReference type="NCBI Taxonomy" id="91360"/>
    <lineage>
        <taxon>Bacteria</taxon>
        <taxon>Pseudomonadati</taxon>
        <taxon>Thermodesulfobacteriota</taxon>
        <taxon>Desulfobulbia</taxon>
        <taxon>Desulfobulbales</taxon>
        <taxon>Desulfocapsaceae</taxon>
        <taxon>Desulforhopalus</taxon>
    </lineage>
</organism>
<dbReference type="GO" id="GO:0009279">
    <property type="term" value="C:cell outer membrane"/>
    <property type="evidence" value="ECO:0007669"/>
    <property type="project" value="UniProtKB-SubCell"/>
</dbReference>
<keyword evidence="6" id="KW-0472">Membrane</keyword>
<accession>A0A1H0K054</accession>
<evidence type="ECO:0000256" key="7">
    <source>
        <dbReference type="ARBA" id="ARBA00023237"/>
    </source>
</evidence>
<dbReference type="STRING" id="91360.SAMN05660330_00389"/>
<evidence type="ECO:0000256" key="2">
    <source>
        <dbReference type="ARBA" id="ARBA00007613"/>
    </source>
</evidence>
<dbReference type="Gene3D" id="1.20.1600.10">
    <property type="entry name" value="Outer membrane efflux proteins (OEP)"/>
    <property type="match status" value="1"/>
</dbReference>
<protein>
    <submittedName>
        <fullName evidence="8">Outer membrane protein TolC</fullName>
    </submittedName>
</protein>
<dbReference type="Pfam" id="PF02321">
    <property type="entry name" value="OEP"/>
    <property type="match status" value="2"/>
</dbReference>
<keyword evidence="9" id="KW-1185">Reference proteome</keyword>
<evidence type="ECO:0000256" key="1">
    <source>
        <dbReference type="ARBA" id="ARBA00004442"/>
    </source>
</evidence>
<keyword evidence="4" id="KW-1134">Transmembrane beta strand</keyword>
<comment type="similarity">
    <text evidence="2">Belongs to the outer membrane factor (OMF) (TC 1.B.17) family.</text>
</comment>
<keyword evidence="7" id="KW-0998">Cell outer membrane</keyword>
<reference evidence="8 9" key="1">
    <citation type="submission" date="2016-10" db="EMBL/GenBank/DDBJ databases">
        <authorList>
            <person name="de Groot N.N."/>
        </authorList>
    </citation>
    <scope>NUCLEOTIDE SEQUENCE [LARGE SCALE GENOMIC DNA]</scope>
    <source>
        <strain evidence="8 9">DSM 12130</strain>
    </source>
</reference>
<dbReference type="EMBL" id="FNJI01000002">
    <property type="protein sequence ID" value="SDO49230.1"/>
    <property type="molecule type" value="Genomic_DNA"/>
</dbReference>
<evidence type="ECO:0000313" key="9">
    <source>
        <dbReference type="Proteomes" id="UP000199073"/>
    </source>
</evidence>
<evidence type="ECO:0000256" key="4">
    <source>
        <dbReference type="ARBA" id="ARBA00022452"/>
    </source>
</evidence>
<dbReference type="PANTHER" id="PTHR30026">
    <property type="entry name" value="OUTER MEMBRANE PROTEIN TOLC"/>
    <property type="match status" value="1"/>
</dbReference>
<sequence>MSRLAKIITICCLLSILSLHESRGGTLSSDRMTILESLEIALANSDMALDLKDRIRLSEMDVESAEHRFDTKVVPLTSFGVTQGIGAQQVGIEMRRETDIGASVAYGIVGNSIDEGSDYVIENSKNAKAYVRVAQGILRRWGKQYNRSDVTRAELDNELETIRGERDRQTIILNTIQSFYDLVLAEQLLETAQKSLSRSQAHLEMAGSRQEVGLVSKIDVYRAEMAVFDAESDVERRQRQLQTARDNYRDILGLSDDTNIAVDNRISKVSPVMPEQWEDQLLEKRYDWQAHLVEIDKQQEELSRLRRNLLPDVGLSFTVEQKGSGDSADEVLELDITNWSVQLQLLSSLDTLSEEQALVRGRMVSNKLRRQGSRLKNRIYREARRAIEDYYSEQREVRLSGMKQEQAEAALELARSRYEKGLGSNLDVIDAQSEYSNAEITSLRSLVAANIAAFKVAYSLGTLNRQWVSLALATEELAGESN</sequence>
<dbReference type="InterPro" id="IPR051906">
    <property type="entry name" value="TolC-like"/>
</dbReference>
<dbReference type="Proteomes" id="UP000199073">
    <property type="component" value="Unassembled WGS sequence"/>
</dbReference>
<dbReference type="PANTHER" id="PTHR30026:SF20">
    <property type="entry name" value="OUTER MEMBRANE PROTEIN TOLC"/>
    <property type="match status" value="1"/>
</dbReference>
<dbReference type="GO" id="GO:0015562">
    <property type="term" value="F:efflux transmembrane transporter activity"/>
    <property type="evidence" value="ECO:0007669"/>
    <property type="project" value="InterPro"/>
</dbReference>
<comment type="subcellular location">
    <subcellularLocation>
        <location evidence="1">Cell outer membrane</location>
    </subcellularLocation>
</comment>